<evidence type="ECO:0000256" key="4">
    <source>
        <dbReference type="ARBA" id="ARBA00023136"/>
    </source>
</evidence>
<comment type="subcellular location">
    <subcellularLocation>
        <location evidence="1">Membrane</location>
        <topology evidence="1">Multi-pass membrane protein</topology>
    </subcellularLocation>
</comment>
<name>A0A061HV48_CRIGR</name>
<evidence type="ECO:0000313" key="8">
    <source>
        <dbReference type="Proteomes" id="UP000030759"/>
    </source>
</evidence>
<protein>
    <submittedName>
        <fullName evidence="7">Transmembrane protein</fullName>
    </submittedName>
</protein>
<sequence length="172" mass="19809">VEDEEGSLESEKTKLLRTASEMTACSEVTRIQLVYQEGVSLCIYTALYEVNPFFLEECRTKIPWTGLQANKLRAVYKAWLCSEYFSVTQHECQHWVPCKQYCLEVQTRCPFILPDNEEMVYGGLPGFICTEASQFQEVPFINCWFQCLCYSCNVQEAVSCTNSFKGTSNFLF</sequence>
<evidence type="ECO:0000256" key="2">
    <source>
        <dbReference type="ARBA" id="ARBA00022692"/>
    </source>
</evidence>
<evidence type="ECO:0000256" key="1">
    <source>
        <dbReference type="ARBA" id="ARBA00004141"/>
    </source>
</evidence>
<dbReference type="InterPro" id="IPR055288">
    <property type="entry name" value="NALCN_aux_factor_1/2"/>
</dbReference>
<keyword evidence="3" id="KW-1133">Transmembrane helix</keyword>
<dbReference type="GO" id="GO:0005886">
    <property type="term" value="C:plasma membrane"/>
    <property type="evidence" value="ECO:0007669"/>
    <property type="project" value="TreeGrafter"/>
</dbReference>
<dbReference type="PANTHER" id="PTHR15819:SF8">
    <property type="entry name" value="NALCN CHANNEL AUXILIARY FACTOR 2"/>
    <property type="match status" value="1"/>
</dbReference>
<keyword evidence="4" id="KW-0472">Membrane</keyword>
<proteinExistence type="inferred from homology"/>
<reference evidence="8" key="1">
    <citation type="journal article" date="2013" name="Nat. Biotechnol.">
        <title>Chinese hamster genome sequenced from sorted chromosomes.</title>
        <authorList>
            <person name="Brinkrolf K."/>
            <person name="Rupp O."/>
            <person name="Laux H."/>
            <person name="Kollin F."/>
            <person name="Ernst W."/>
            <person name="Linke B."/>
            <person name="Kofler R."/>
            <person name="Romand S."/>
            <person name="Hesse F."/>
            <person name="Budach W.E."/>
            <person name="Galosy S."/>
            <person name="Muller D."/>
            <person name="Noll T."/>
            <person name="Wienberg J."/>
            <person name="Jostock T."/>
            <person name="Leonard M."/>
            <person name="Grillari J."/>
            <person name="Tauch A."/>
            <person name="Goesmann A."/>
            <person name="Helk B."/>
            <person name="Mott J.E."/>
            <person name="Puhler A."/>
            <person name="Borth N."/>
        </authorList>
    </citation>
    <scope>NUCLEOTIDE SEQUENCE [LARGE SCALE GENOMIC DNA]</scope>
    <source>
        <strain evidence="8">17A/GY</strain>
    </source>
</reference>
<gene>
    <name evidence="7" type="ORF">H671_xg20494</name>
</gene>
<comment type="similarity">
    <text evidence="6">Belongs to the NALF family.</text>
</comment>
<dbReference type="PANTHER" id="PTHR15819">
    <property type="entry name" value="TRANSMEMBRANE PROTEIN FAM155"/>
    <property type="match status" value="1"/>
</dbReference>
<dbReference type="Proteomes" id="UP000030759">
    <property type="component" value="Unassembled WGS sequence"/>
</dbReference>
<organism evidence="7 8">
    <name type="scientific">Cricetulus griseus</name>
    <name type="common">Chinese hamster</name>
    <name type="synonym">Cricetulus barabensis griseus</name>
    <dbReference type="NCBI Taxonomy" id="10029"/>
    <lineage>
        <taxon>Eukaryota</taxon>
        <taxon>Metazoa</taxon>
        <taxon>Chordata</taxon>
        <taxon>Craniata</taxon>
        <taxon>Vertebrata</taxon>
        <taxon>Euteleostomi</taxon>
        <taxon>Mammalia</taxon>
        <taxon>Eutheria</taxon>
        <taxon>Euarchontoglires</taxon>
        <taxon>Glires</taxon>
        <taxon>Rodentia</taxon>
        <taxon>Myomorpha</taxon>
        <taxon>Muroidea</taxon>
        <taxon>Cricetidae</taxon>
        <taxon>Cricetinae</taxon>
        <taxon>Cricetulus</taxon>
    </lineage>
</organism>
<keyword evidence="5" id="KW-0325">Glycoprotein</keyword>
<dbReference type="EMBL" id="KE685723">
    <property type="protein sequence ID" value="ERE65136.1"/>
    <property type="molecule type" value="Genomic_DNA"/>
</dbReference>
<evidence type="ECO:0000256" key="5">
    <source>
        <dbReference type="ARBA" id="ARBA00023180"/>
    </source>
</evidence>
<dbReference type="AlphaFoldDB" id="A0A061HV48"/>
<dbReference type="GO" id="GO:0015275">
    <property type="term" value="F:stretch-activated, monoatomic cation-selective, calcium channel activity"/>
    <property type="evidence" value="ECO:0007669"/>
    <property type="project" value="TreeGrafter"/>
</dbReference>
<evidence type="ECO:0000313" key="7">
    <source>
        <dbReference type="EMBL" id="ERE65136.1"/>
    </source>
</evidence>
<dbReference type="GO" id="GO:0098703">
    <property type="term" value="P:calcium ion import across plasma membrane"/>
    <property type="evidence" value="ECO:0007669"/>
    <property type="project" value="TreeGrafter"/>
</dbReference>
<keyword evidence="2 7" id="KW-0812">Transmembrane</keyword>
<evidence type="ECO:0000256" key="6">
    <source>
        <dbReference type="ARBA" id="ARBA00029445"/>
    </source>
</evidence>
<accession>A0A061HV48</accession>
<evidence type="ECO:0000256" key="3">
    <source>
        <dbReference type="ARBA" id="ARBA00022989"/>
    </source>
</evidence>
<feature type="non-terminal residue" evidence="7">
    <location>
        <position position="1"/>
    </location>
</feature>